<dbReference type="PANTHER" id="PTHR43736">
    <property type="entry name" value="ADP-RIBOSE PYROPHOSPHATASE"/>
    <property type="match status" value="1"/>
</dbReference>
<name>A0A9N8EZW8_9STRA</name>
<sequence>MSNSKSESFLFFAAGVLVTLVASKLVERKREEKKHAGASVEGEDLSLFYGDIQKLTKITDSQRFLPSEFYGTMVRTCIVVCCDICLVRRNRTTKKRECLLVKRSSDPAKGLWWWPGGRVLKGETFFAAARRKAIQETGIDDVKCIQCLGVWNTVFPTSSWDTETEKGTQTVNSVVLVEITTESGDAPVKLDNQSEQYKWISLDPDQAIQNGEDKYVWKPLQRLKASNPTYYHS</sequence>
<keyword evidence="1" id="KW-0732">Signal</keyword>
<reference evidence="3" key="1">
    <citation type="submission" date="2020-06" db="EMBL/GenBank/DDBJ databases">
        <authorList>
            <consortium name="Plant Systems Biology data submission"/>
        </authorList>
    </citation>
    <scope>NUCLEOTIDE SEQUENCE</scope>
    <source>
        <strain evidence="3">D6</strain>
    </source>
</reference>
<dbReference type="Gene3D" id="3.90.79.10">
    <property type="entry name" value="Nucleoside Triphosphate Pyrophosphohydrolase"/>
    <property type="match status" value="1"/>
</dbReference>
<dbReference type="PROSITE" id="PS51462">
    <property type="entry name" value="NUDIX"/>
    <property type="match status" value="1"/>
</dbReference>
<keyword evidence="4" id="KW-1185">Reference proteome</keyword>
<dbReference type="OrthoDB" id="447842at2759"/>
<proteinExistence type="predicted"/>
<dbReference type="InterPro" id="IPR000086">
    <property type="entry name" value="NUDIX_hydrolase_dom"/>
</dbReference>
<dbReference type="Pfam" id="PF00293">
    <property type="entry name" value="NUDIX"/>
    <property type="match status" value="1"/>
</dbReference>
<comment type="caution">
    <text evidence="3">The sequence shown here is derived from an EMBL/GenBank/DDBJ whole genome shotgun (WGS) entry which is preliminary data.</text>
</comment>
<feature type="domain" description="Nudix hydrolase" evidence="2">
    <location>
        <begin position="77"/>
        <end position="225"/>
    </location>
</feature>
<protein>
    <submittedName>
        <fullName evidence="3">Nudix hydrolase</fullName>
    </submittedName>
</protein>
<accession>A0A9N8EZW8</accession>
<feature type="chain" id="PRO_5040211395" evidence="1">
    <location>
        <begin position="24"/>
        <end position="233"/>
    </location>
</feature>
<dbReference type="PANTHER" id="PTHR43736:SF1">
    <property type="entry name" value="DIHYDRONEOPTERIN TRIPHOSPHATE DIPHOSPHATASE"/>
    <property type="match status" value="1"/>
</dbReference>
<keyword evidence="3" id="KW-0378">Hydrolase</keyword>
<dbReference type="EMBL" id="CAICTM010002144">
    <property type="protein sequence ID" value="CAB9528089.1"/>
    <property type="molecule type" value="Genomic_DNA"/>
</dbReference>
<organism evidence="3 4">
    <name type="scientific">Seminavis robusta</name>
    <dbReference type="NCBI Taxonomy" id="568900"/>
    <lineage>
        <taxon>Eukaryota</taxon>
        <taxon>Sar</taxon>
        <taxon>Stramenopiles</taxon>
        <taxon>Ochrophyta</taxon>
        <taxon>Bacillariophyta</taxon>
        <taxon>Bacillariophyceae</taxon>
        <taxon>Bacillariophycidae</taxon>
        <taxon>Naviculales</taxon>
        <taxon>Naviculaceae</taxon>
        <taxon>Seminavis</taxon>
    </lineage>
</organism>
<evidence type="ECO:0000313" key="4">
    <source>
        <dbReference type="Proteomes" id="UP001153069"/>
    </source>
</evidence>
<dbReference type="Proteomes" id="UP001153069">
    <property type="component" value="Unassembled WGS sequence"/>
</dbReference>
<dbReference type="InterPro" id="IPR015797">
    <property type="entry name" value="NUDIX_hydrolase-like_dom_sf"/>
</dbReference>
<dbReference type="AlphaFoldDB" id="A0A9N8EZW8"/>
<evidence type="ECO:0000256" key="1">
    <source>
        <dbReference type="SAM" id="SignalP"/>
    </source>
</evidence>
<dbReference type="SUPFAM" id="SSF55811">
    <property type="entry name" value="Nudix"/>
    <property type="match status" value="1"/>
</dbReference>
<dbReference type="GO" id="GO:0016787">
    <property type="term" value="F:hydrolase activity"/>
    <property type="evidence" value="ECO:0007669"/>
    <property type="project" value="UniProtKB-KW"/>
</dbReference>
<evidence type="ECO:0000259" key="2">
    <source>
        <dbReference type="PROSITE" id="PS51462"/>
    </source>
</evidence>
<feature type="signal peptide" evidence="1">
    <location>
        <begin position="1"/>
        <end position="23"/>
    </location>
</feature>
<gene>
    <name evidence="3" type="ORF">SEMRO_2146_G316390.1</name>
</gene>
<evidence type="ECO:0000313" key="3">
    <source>
        <dbReference type="EMBL" id="CAB9528089.1"/>
    </source>
</evidence>